<dbReference type="AlphaFoldDB" id="A0A0C2WST8"/>
<evidence type="ECO:0000313" key="1">
    <source>
        <dbReference type="EMBL" id="KIL59413.1"/>
    </source>
</evidence>
<reference evidence="1 2" key="1">
    <citation type="submission" date="2014-04" db="EMBL/GenBank/DDBJ databases">
        <title>Evolutionary Origins and Diversification of the Mycorrhizal Mutualists.</title>
        <authorList>
            <consortium name="DOE Joint Genome Institute"/>
            <consortium name="Mycorrhizal Genomics Consortium"/>
            <person name="Kohler A."/>
            <person name="Kuo A."/>
            <person name="Nagy L.G."/>
            <person name="Floudas D."/>
            <person name="Copeland A."/>
            <person name="Barry K.W."/>
            <person name="Cichocki N."/>
            <person name="Veneault-Fourrey C."/>
            <person name="LaButti K."/>
            <person name="Lindquist E.A."/>
            <person name="Lipzen A."/>
            <person name="Lundell T."/>
            <person name="Morin E."/>
            <person name="Murat C."/>
            <person name="Riley R."/>
            <person name="Ohm R."/>
            <person name="Sun H."/>
            <person name="Tunlid A."/>
            <person name="Henrissat B."/>
            <person name="Grigoriev I.V."/>
            <person name="Hibbett D.S."/>
            <person name="Martin F."/>
        </authorList>
    </citation>
    <scope>NUCLEOTIDE SEQUENCE [LARGE SCALE GENOMIC DNA]</scope>
    <source>
        <strain evidence="1 2">Koide BX008</strain>
    </source>
</reference>
<protein>
    <submittedName>
        <fullName evidence="1">Uncharacterized protein</fullName>
    </submittedName>
</protein>
<dbReference type="InParanoid" id="A0A0C2WST8"/>
<proteinExistence type="predicted"/>
<name>A0A0C2WST8_AMAMK</name>
<organism evidence="1 2">
    <name type="scientific">Amanita muscaria (strain Koide BX008)</name>
    <dbReference type="NCBI Taxonomy" id="946122"/>
    <lineage>
        <taxon>Eukaryota</taxon>
        <taxon>Fungi</taxon>
        <taxon>Dikarya</taxon>
        <taxon>Basidiomycota</taxon>
        <taxon>Agaricomycotina</taxon>
        <taxon>Agaricomycetes</taxon>
        <taxon>Agaricomycetidae</taxon>
        <taxon>Agaricales</taxon>
        <taxon>Pluteineae</taxon>
        <taxon>Amanitaceae</taxon>
        <taxon>Amanita</taxon>
    </lineage>
</organism>
<dbReference type="Proteomes" id="UP000054549">
    <property type="component" value="Unassembled WGS sequence"/>
</dbReference>
<accession>A0A0C2WST8</accession>
<sequence>MVCITIQKRLIHVRCIVVTTFYAHRPRFVFTPRKHPSQMDINTTNNVSEGADSDPRAEFTFNGSIARRKLRALSKRRLNRL</sequence>
<keyword evidence="2" id="KW-1185">Reference proteome</keyword>
<dbReference type="EMBL" id="KN818316">
    <property type="protein sequence ID" value="KIL59413.1"/>
    <property type="molecule type" value="Genomic_DNA"/>
</dbReference>
<gene>
    <name evidence="1" type="ORF">M378DRAFT_169352</name>
</gene>
<evidence type="ECO:0000313" key="2">
    <source>
        <dbReference type="Proteomes" id="UP000054549"/>
    </source>
</evidence>
<dbReference type="HOGENOM" id="CLU_2573430_0_0_1"/>